<dbReference type="InterPro" id="IPR036770">
    <property type="entry name" value="Ankyrin_rpt-contain_sf"/>
</dbReference>
<dbReference type="InterPro" id="IPR026961">
    <property type="entry name" value="PGG_dom"/>
</dbReference>
<name>A0AAW1MVN0_SAPOF</name>
<evidence type="ECO:0000313" key="4">
    <source>
        <dbReference type="Proteomes" id="UP001443914"/>
    </source>
</evidence>
<gene>
    <name evidence="3" type="ORF">RND81_02G140300</name>
</gene>
<reference evidence="3" key="1">
    <citation type="submission" date="2024-03" db="EMBL/GenBank/DDBJ databases">
        <title>WGS assembly of Saponaria officinalis var. Norfolk2.</title>
        <authorList>
            <person name="Jenkins J."/>
            <person name="Shu S."/>
            <person name="Grimwood J."/>
            <person name="Barry K."/>
            <person name="Goodstein D."/>
            <person name="Schmutz J."/>
            <person name="Leebens-Mack J."/>
            <person name="Osbourn A."/>
        </authorList>
    </citation>
    <scope>NUCLEOTIDE SEQUENCE [LARGE SCALE GENOMIC DNA]</scope>
    <source>
        <strain evidence="3">JIC</strain>
    </source>
</reference>
<protein>
    <recommendedName>
        <fullName evidence="2">PGG domain-containing protein</fullName>
    </recommendedName>
</protein>
<feature type="repeat" description="ANK" evidence="1">
    <location>
        <begin position="70"/>
        <end position="92"/>
    </location>
</feature>
<dbReference type="Proteomes" id="UP001443914">
    <property type="component" value="Unassembled WGS sequence"/>
</dbReference>
<accession>A0AAW1MVN0</accession>
<keyword evidence="4" id="KW-1185">Reference proteome</keyword>
<keyword evidence="1" id="KW-0040">ANK repeat</keyword>
<feature type="domain" description="PGG" evidence="2">
    <location>
        <begin position="280"/>
        <end position="318"/>
    </location>
</feature>
<dbReference type="PROSITE" id="PS50088">
    <property type="entry name" value="ANK_REPEAT"/>
    <property type="match status" value="2"/>
</dbReference>
<dbReference type="InterPro" id="IPR002110">
    <property type="entry name" value="Ankyrin_rpt"/>
</dbReference>
<organism evidence="3 4">
    <name type="scientific">Saponaria officinalis</name>
    <name type="common">Common soapwort</name>
    <name type="synonym">Lychnis saponaria</name>
    <dbReference type="NCBI Taxonomy" id="3572"/>
    <lineage>
        <taxon>Eukaryota</taxon>
        <taxon>Viridiplantae</taxon>
        <taxon>Streptophyta</taxon>
        <taxon>Embryophyta</taxon>
        <taxon>Tracheophyta</taxon>
        <taxon>Spermatophyta</taxon>
        <taxon>Magnoliopsida</taxon>
        <taxon>eudicotyledons</taxon>
        <taxon>Gunneridae</taxon>
        <taxon>Pentapetalae</taxon>
        <taxon>Caryophyllales</taxon>
        <taxon>Caryophyllaceae</taxon>
        <taxon>Caryophylleae</taxon>
        <taxon>Saponaria</taxon>
    </lineage>
</organism>
<dbReference type="EMBL" id="JBDFQZ010000002">
    <property type="protein sequence ID" value="KAK9749642.1"/>
    <property type="molecule type" value="Genomic_DNA"/>
</dbReference>
<dbReference type="Gene3D" id="1.25.40.20">
    <property type="entry name" value="Ankyrin repeat-containing domain"/>
    <property type="match status" value="2"/>
</dbReference>
<dbReference type="PANTHER" id="PTHR24128">
    <property type="entry name" value="HOMEOBOX PROTEIN WARIAI"/>
    <property type="match status" value="1"/>
</dbReference>
<dbReference type="SUPFAM" id="SSF48403">
    <property type="entry name" value="Ankyrin repeat"/>
    <property type="match status" value="1"/>
</dbReference>
<sequence>MKTSRLFETAAKGNVEELRRLLAENPLILHQVGITCSENPLHFASGAGHLDYTKEILILNPKFAEELNSEGYSPLHLASANGHAEIVKEIIKVNPSLCRLVGRDGKTALHFAALRGRVDVIREVLANCDGCLEDVTAQGETALHLAVKNYQIESFRVLMDWVKQRNAEQILNTKDGCGNTVLHLAVWKKQQQVLESLLANTTGILEINATNTTGLTALDLLSIFPSEAGDRELHEILHRANALKSRDLTLHDPNNPPLPTTETDFIEHFKFHQGRDSPSDVRSTLLVIAVLVTTATYQLGLNPPGDVWQDGQGHTPGHQSWARLT</sequence>
<evidence type="ECO:0000259" key="2">
    <source>
        <dbReference type="Pfam" id="PF13962"/>
    </source>
</evidence>
<feature type="repeat" description="ANK" evidence="1">
    <location>
        <begin position="104"/>
        <end position="125"/>
    </location>
</feature>
<evidence type="ECO:0000256" key="1">
    <source>
        <dbReference type="PROSITE-ProRule" id="PRU00023"/>
    </source>
</evidence>
<dbReference type="AlphaFoldDB" id="A0AAW1MVN0"/>
<dbReference type="Pfam" id="PF00023">
    <property type="entry name" value="Ank"/>
    <property type="match status" value="1"/>
</dbReference>
<proteinExistence type="predicted"/>
<comment type="caution">
    <text evidence="3">The sequence shown here is derived from an EMBL/GenBank/DDBJ whole genome shotgun (WGS) entry which is preliminary data.</text>
</comment>
<dbReference type="PANTHER" id="PTHR24128:SF61">
    <property type="entry name" value="ANKYRIN REPEAT-CONTAINING PROTEIN BDA1-LIKE"/>
    <property type="match status" value="1"/>
</dbReference>
<evidence type="ECO:0000313" key="3">
    <source>
        <dbReference type="EMBL" id="KAK9749642.1"/>
    </source>
</evidence>
<dbReference type="SMART" id="SM00248">
    <property type="entry name" value="ANK"/>
    <property type="match status" value="5"/>
</dbReference>
<dbReference type="PROSITE" id="PS50297">
    <property type="entry name" value="ANK_REP_REGION"/>
    <property type="match status" value="2"/>
</dbReference>
<dbReference type="Pfam" id="PF13962">
    <property type="entry name" value="PGG"/>
    <property type="match status" value="1"/>
</dbReference>
<dbReference type="Pfam" id="PF12796">
    <property type="entry name" value="Ank_2"/>
    <property type="match status" value="1"/>
</dbReference>